<reference evidence="1 2" key="1">
    <citation type="submission" date="2018-03" db="EMBL/GenBank/DDBJ databases">
        <title>Genomes of Pezizomycetes fungi and the evolution of truffles.</title>
        <authorList>
            <person name="Murat C."/>
            <person name="Payen T."/>
            <person name="Noel B."/>
            <person name="Kuo A."/>
            <person name="Martin F.M."/>
        </authorList>
    </citation>
    <scope>NUCLEOTIDE SEQUENCE [LARGE SCALE GENOMIC DNA]</scope>
    <source>
        <strain evidence="1">091103-1</strain>
    </source>
</reference>
<evidence type="ECO:0000313" key="1">
    <source>
        <dbReference type="EMBL" id="PWW80902.1"/>
    </source>
</evidence>
<protein>
    <submittedName>
        <fullName evidence="1">Uncharacterized protein</fullName>
    </submittedName>
</protein>
<dbReference type="EMBL" id="PYWC01000001">
    <property type="protein sequence ID" value="PWW80902.1"/>
    <property type="molecule type" value="Genomic_DNA"/>
</dbReference>
<comment type="caution">
    <text evidence="1">The sequence shown here is derived from an EMBL/GenBank/DDBJ whole genome shotgun (WGS) entry which is preliminary data.</text>
</comment>
<dbReference type="OrthoDB" id="10594978at2759"/>
<gene>
    <name evidence="1" type="ORF">C7212DRAFT_361375</name>
</gene>
<organism evidence="1 2">
    <name type="scientific">Tuber magnatum</name>
    <name type="common">white Piedmont truffle</name>
    <dbReference type="NCBI Taxonomy" id="42249"/>
    <lineage>
        <taxon>Eukaryota</taxon>
        <taxon>Fungi</taxon>
        <taxon>Dikarya</taxon>
        <taxon>Ascomycota</taxon>
        <taxon>Pezizomycotina</taxon>
        <taxon>Pezizomycetes</taxon>
        <taxon>Pezizales</taxon>
        <taxon>Tuberaceae</taxon>
        <taxon>Tuber</taxon>
    </lineage>
</organism>
<sequence length="230" mass="24989">MPPTLHSASGPRVELIAPVLGSPSHLHTWLFDAETSDDSCSDAFCLNPSLTTSTTSAKPGSELETIIDSDCEFNCSTPTPGPISTPTHMWLIVTEPETKSNCKPYFSTILSLANLLDDPGSLNTLYTESPLSDLGPELANSELPETPLHTEVNFVLCHKICALKHYAHWPYHQIATATGVLLSTPPLGMLLNPLYPTTQEAHYLSDLLSQIPLKTCQRDLCILVLSPVLL</sequence>
<keyword evidence="2" id="KW-1185">Reference proteome</keyword>
<dbReference type="AlphaFoldDB" id="A0A317T2H1"/>
<accession>A0A317T2H1</accession>
<dbReference type="Proteomes" id="UP000246991">
    <property type="component" value="Unassembled WGS sequence"/>
</dbReference>
<name>A0A317T2H1_9PEZI</name>
<evidence type="ECO:0000313" key="2">
    <source>
        <dbReference type="Proteomes" id="UP000246991"/>
    </source>
</evidence>
<proteinExistence type="predicted"/>